<evidence type="ECO:0000256" key="1">
    <source>
        <dbReference type="SAM" id="Phobius"/>
    </source>
</evidence>
<comment type="caution">
    <text evidence="2">The sequence shown here is derived from an EMBL/GenBank/DDBJ whole genome shotgun (WGS) entry which is preliminary data.</text>
</comment>
<keyword evidence="3" id="KW-1185">Reference proteome</keyword>
<evidence type="ECO:0000313" key="2">
    <source>
        <dbReference type="EMBL" id="MEG3185261.1"/>
    </source>
</evidence>
<feature type="transmembrane region" description="Helical" evidence="1">
    <location>
        <begin position="76"/>
        <end position="94"/>
    </location>
</feature>
<dbReference type="Proteomes" id="UP001355056">
    <property type="component" value="Unassembled WGS sequence"/>
</dbReference>
<keyword evidence="1" id="KW-0812">Transmembrane</keyword>
<protein>
    <submittedName>
        <fullName evidence="2">Uncharacterized protein</fullName>
    </submittedName>
</protein>
<sequence>YTNNVAGKACHVVGSATQVGLTQALAVAYMVELPCPFCGTFLSKSWWDCVPSNGYSADFTCRSCGKKSYFPVGMRLLGGLVGFAVALLSCYVALKLVGFDELKSGWSIVALIVFFCAVYSIASSLVCACSNRLIKKLLW</sequence>
<proteinExistence type="predicted"/>
<dbReference type="EMBL" id="JAXGFP010000028">
    <property type="protein sequence ID" value="MEG3185261.1"/>
    <property type="molecule type" value="Genomic_DNA"/>
</dbReference>
<accession>A0ABU7Z236</accession>
<dbReference type="RefSeq" id="WP_332618388.1">
    <property type="nucleotide sequence ID" value="NZ_JAXGFP010000028.1"/>
</dbReference>
<keyword evidence="1" id="KW-0472">Membrane</keyword>
<name>A0ABU7Z236_9GAMM</name>
<organism evidence="2 3">
    <name type="scientific">Novilysobacter erysipheiresistens</name>
    <dbReference type="NCBI Taxonomy" id="1749332"/>
    <lineage>
        <taxon>Bacteria</taxon>
        <taxon>Pseudomonadati</taxon>
        <taxon>Pseudomonadota</taxon>
        <taxon>Gammaproteobacteria</taxon>
        <taxon>Lysobacterales</taxon>
        <taxon>Lysobacteraceae</taxon>
        <taxon>Novilysobacter</taxon>
    </lineage>
</organism>
<reference evidence="2 3" key="1">
    <citation type="journal article" date="2016" name="Int. J. Syst. Evol. Microbiol.">
        <title>Lysobacter erysipheiresistens sp. nov., an antagonist of powdery mildew, isolated from tobacco-cultivated soil.</title>
        <authorList>
            <person name="Xie B."/>
            <person name="Li T."/>
            <person name="Lin X."/>
            <person name="Wang C.J."/>
            <person name="Chen Y.J."/>
            <person name="Liu W.J."/>
            <person name="Zhao Z.W."/>
        </authorList>
    </citation>
    <scope>NUCLEOTIDE SEQUENCE [LARGE SCALE GENOMIC DNA]</scope>
    <source>
        <strain evidence="2 3">RS-LYSO-3</strain>
    </source>
</reference>
<gene>
    <name evidence="2" type="ORF">SNE34_14770</name>
</gene>
<feature type="transmembrane region" description="Helical" evidence="1">
    <location>
        <begin position="106"/>
        <end position="129"/>
    </location>
</feature>
<keyword evidence="1" id="KW-1133">Transmembrane helix</keyword>
<feature type="non-terminal residue" evidence="2">
    <location>
        <position position="1"/>
    </location>
</feature>
<evidence type="ECO:0000313" key="3">
    <source>
        <dbReference type="Proteomes" id="UP001355056"/>
    </source>
</evidence>